<name>A0A0D3E927_BRAOL</name>
<accession>A0A0D3E927</accession>
<dbReference type="AlphaFoldDB" id="A0A0D3E927"/>
<organism evidence="2 3">
    <name type="scientific">Brassica oleracea var. oleracea</name>
    <dbReference type="NCBI Taxonomy" id="109376"/>
    <lineage>
        <taxon>Eukaryota</taxon>
        <taxon>Viridiplantae</taxon>
        <taxon>Streptophyta</taxon>
        <taxon>Embryophyta</taxon>
        <taxon>Tracheophyta</taxon>
        <taxon>Spermatophyta</taxon>
        <taxon>Magnoliopsida</taxon>
        <taxon>eudicotyledons</taxon>
        <taxon>Gunneridae</taxon>
        <taxon>Pentapetalae</taxon>
        <taxon>rosids</taxon>
        <taxon>malvids</taxon>
        <taxon>Brassicales</taxon>
        <taxon>Brassicaceae</taxon>
        <taxon>Brassiceae</taxon>
        <taxon>Brassica</taxon>
    </lineage>
</organism>
<keyword evidence="1" id="KW-0812">Transmembrane</keyword>
<feature type="transmembrane region" description="Helical" evidence="1">
    <location>
        <begin position="39"/>
        <end position="69"/>
    </location>
</feature>
<reference evidence="2 3" key="1">
    <citation type="journal article" date="2014" name="Genome Biol.">
        <title>Transcriptome and methylome profiling reveals relics of genome dominance in the mesopolyploid Brassica oleracea.</title>
        <authorList>
            <person name="Parkin I.A."/>
            <person name="Koh C."/>
            <person name="Tang H."/>
            <person name="Robinson S.J."/>
            <person name="Kagale S."/>
            <person name="Clarke W.E."/>
            <person name="Town C.D."/>
            <person name="Nixon J."/>
            <person name="Krishnakumar V."/>
            <person name="Bidwell S.L."/>
            <person name="Denoeud F."/>
            <person name="Belcram H."/>
            <person name="Links M.G."/>
            <person name="Just J."/>
            <person name="Clarke C."/>
            <person name="Bender T."/>
            <person name="Huebert T."/>
            <person name="Mason A.S."/>
            <person name="Pires J.C."/>
            <person name="Barker G."/>
            <person name="Moore J."/>
            <person name="Walley P.G."/>
            <person name="Manoli S."/>
            <person name="Batley J."/>
            <person name="Edwards D."/>
            <person name="Nelson M.N."/>
            <person name="Wang X."/>
            <person name="Paterson A.H."/>
            <person name="King G."/>
            <person name="Bancroft I."/>
            <person name="Chalhoub B."/>
            <person name="Sharpe A.G."/>
        </authorList>
    </citation>
    <scope>NUCLEOTIDE SEQUENCE</scope>
    <source>
        <strain evidence="2 3">cv. TO1000</strain>
    </source>
</reference>
<protein>
    <submittedName>
        <fullName evidence="2">Uncharacterized protein</fullName>
    </submittedName>
</protein>
<keyword evidence="1" id="KW-1133">Transmembrane helix</keyword>
<dbReference type="EnsemblPlants" id="Bo9g090790.1">
    <property type="protein sequence ID" value="Bo9g090790.1"/>
    <property type="gene ID" value="Bo9g090790"/>
</dbReference>
<evidence type="ECO:0000256" key="1">
    <source>
        <dbReference type="SAM" id="Phobius"/>
    </source>
</evidence>
<dbReference type="Proteomes" id="UP000032141">
    <property type="component" value="Chromosome C9"/>
</dbReference>
<evidence type="ECO:0000313" key="3">
    <source>
        <dbReference type="Proteomes" id="UP000032141"/>
    </source>
</evidence>
<proteinExistence type="predicted"/>
<keyword evidence="3" id="KW-1185">Reference proteome</keyword>
<dbReference type="Gramene" id="Bo9g090790.1">
    <property type="protein sequence ID" value="Bo9g090790.1"/>
    <property type="gene ID" value="Bo9g090790"/>
</dbReference>
<sequence length="70" mass="8101">MKKMKKCRKKTSWLRVTGSVTAAFSAAARSPAPASTTKIYIYILCIIYIYILCIIYIYVTYVNIFVLYFN</sequence>
<keyword evidence="1" id="KW-0472">Membrane</keyword>
<dbReference type="HOGENOM" id="CLU_2761317_0_0_1"/>
<reference evidence="2" key="2">
    <citation type="submission" date="2015-03" db="UniProtKB">
        <authorList>
            <consortium name="EnsemblPlants"/>
        </authorList>
    </citation>
    <scope>IDENTIFICATION</scope>
</reference>
<evidence type="ECO:0000313" key="2">
    <source>
        <dbReference type="EnsemblPlants" id="Bo9g090790.1"/>
    </source>
</evidence>